<accession>A0A1G6GLS7</accession>
<reference evidence="2" key="1">
    <citation type="submission" date="2016-09" db="EMBL/GenBank/DDBJ databases">
        <authorList>
            <person name="Varghese N."/>
            <person name="Submissions S."/>
        </authorList>
    </citation>
    <scope>NUCLEOTIDE SEQUENCE [LARGE SCALE GENOMIC DNA]</scope>
    <source>
        <strain evidence="2">ANC 4667</strain>
    </source>
</reference>
<dbReference type="EMBL" id="FMYO01000001">
    <property type="protein sequence ID" value="SDB82982.1"/>
    <property type="molecule type" value="Genomic_DNA"/>
</dbReference>
<dbReference type="AlphaFoldDB" id="A0A1G6GLS7"/>
<evidence type="ECO:0000313" key="2">
    <source>
        <dbReference type="Proteomes" id="UP000243468"/>
    </source>
</evidence>
<keyword evidence="2" id="KW-1185">Reference proteome</keyword>
<name>A0A1G6GLS7_9GAMM</name>
<organism evidence="1 2">
    <name type="scientific">Acinetobacter kookii</name>
    <dbReference type="NCBI Taxonomy" id="1226327"/>
    <lineage>
        <taxon>Bacteria</taxon>
        <taxon>Pseudomonadati</taxon>
        <taxon>Pseudomonadota</taxon>
        <taxon>Gammaproteobacteria</taxon>
        <taxon>Moraxellales</taxon>
        <taxon>Moraxellaceae</taxon>
        <taxon>Acinetobacter</taxon>
    </lineage>
</organism>
<dbReference type="Proteomes" id="UP000243468">
    <property type="component" value="Unassembled WGS sequence"/>
</dbReference>
<proteinExistence type="predicted"/>
<protein>
    <recommendedName>
        <fullName evidence="3">Carboxypeptidase regulatory-like domain-containing protein</fullName>
    </recommendedName>
</protein>
<dbReference type="RefSeq" id="WP_092818179.1">
    <property type="nucleotide sequence ID" value="NZ_BAABKJ010000007.1"/>
</dbReference>
<dbReference type="STRING" id="1226327.SAMN05421732_10194"/>
<dbReference type="OrthoDB" id="6712660at2"/>
<evidence type="ECO:0000313" key="1">
    <source>
        <dbReference type="EMBL" id="SDB82982.1"/>
    </source>
</evidence>
<sequence length="101" mass="11081">MVVLTVIDNPVILARQDKSNPNSFVGSCFRGRIAGSIKKLGWSLDARVILLNRQTFENVATTVSNSGSYEFNSVPMATYVVIAFDPDSQYNAVIQDNVVPK</sequence>
<evidence type="ECO:0008006" key="3">
    <source>
        <dbReference type="Google" id="ProtNLM"/>
    </source>
</evidence>
<gene>
    <name evidence="1" type="ORF">SAMN05421732_10194</name>
</gene>